<sequence>MTAQTPGFGQRQYWEDRYTKNPKAYDWLNGPGILDKALDSALASAQGSAPRILHIGCGNSELSFNLRFKVRDPNQVHNVDFSSVVIDWGREREKSMFDSRWEDESGGSSSAAAASEPKMPMMKWDEVDLLSLQSVISNCMLGGYSVIIDKSTCDAIACAATAEISIPYFLYTDRDGAETRIDIADSYTGTVNAVQLLAVHLALVAAPKARWIAYSYSSTRFWFLDPDFEQTAEDEESLFPLHPGLPKPKDLWVIIERQEIAKPYGTSSADDAHYLYVLERTSVALKARSLARTEAEED</sequence>
<keyword evidence="5" id="KW-1185">Reference proteome</keyword>
<reference evidence="4 5" key="1">
    <citation type="submission" date="2015-01" db="EMBL/GenBank/DDBJ databases">
        <title>The Genome Sequence of Ochroconis gallopava CBS43764.</title>
        <authorList>
            <consortium name="The Broad Institute Genomics Platform"/>
            <person name="Cuomo C."/>
            <person name="de Hoog S."/>
            <person name="Gorbushina A."/>
            <person name="Stielow B."/>
            <person name="Teixiera M."/>
            <person name="Abouelleil A."/>
            <person name="Chapman S.B."/>
            <person name="Priest M."/>
            <person name="Young S.K."/>
            <person name="Wortman J."/>
            <person name="Nusbaum C."/>
            <person name="Birren B."/>
        </authorList>
    </citation>
    <scope>NUCLEOTIDE SEQUENCE [LARGE SCALE GENOMIC DNA]</scope>
    <source>
        <strain evidence="4 5">CBS 43764</strain>
    </source>
</reference>
<dbReference type="InParanoid" id="A0A0D1YF45"/>
<dbReference type="InterPro" id="IPR029063">
    <property type="entry name" value="SAM-dependent_MTases_sf"/>
</dbReference>
<accession>A0A0D1YF45</accession>
<keyword evidence="2" id="KW-0489">Methyltransferase</keyword>
<dbReference type="GO" id="GO:0008168">
    <property type="term" value="F:methyltransferase activity"/>
    <property type="evidence" value="ECO:0007669"/>
    <property type="project" value="UniProtKB-KW"/>
</dbReference>
<evidence type="ECO:0000256" key="1">
    <source>
        <dbReference type="ARBA" id="ARBA00008361"/>
    </source>
</evidence>
<name>A0A0D1YF45_9PEZI</name>
<evidence type="ECO:0008006" key="6">
    <source>
        <dbReference type="Google" id="ProtNLM"/>
    </source>
</evidence>
<dbReference type="GO" id="GO:0032259">
    <property type="term" value="P:methylation"/>
    <property type="evidence" value="ECO:0007669"/>
    <property type="project" value="UniProtKB-KW"/>
</dbReference>
<dbReference type="PANTHER" id="PTHR12176">
    <property type="entry name" value="SAM-DEPENDENT METHYLTRANSFERASE SUPERFAMILY PROTEIN"/>
    <property type="match status" value="1"/>
</dbReference>
<protein>
    <recommendedName>
        <fullName evidence="6">Methyltransferase domain-containing protein</fullName>
    </recommendedName>
</protein>
<dbReference type="VEuPathDB" id="FungiDB:PV09_08926"/>
<dbReference type="OrthoDB" id="411785at2759"/>
<comment type="similarity">
    <text evidence="1">Belongs to the methyltransferase superfamily.</text>
</comment>
<dbReference type="SUPFAM" id="SSF53335">
    <property type="entry name" value="S-adenosyl-L-methionine-dependent methyltransferases"/>
    <property type="match status" value="1"/>
</dbReference>
<gene>
    <name evidence="4" type="ORF">PV09_08926</name>
</gene>
<dbReference type="Gene3D" id="3.40.50.150">
    <property type="entry name" value="Vaccinia Virus protein VP39"/>
    <property type="match status" value="1"/>
</dbReference>
<dbReference type="GeneID" id="27316899"/>
<dbReference type="EMBL" id="KN847578">
    <property type="protein sequence ID" value="KIV99381.1"/>
    <property type="molecule type" value="Genomic_DNA"/>
</dbReference>
<evidence type="ECO:0000256" key="2">
    <source>
        <dbReference type="ARBA" id="ARBA00022603"/>
    </source>
</evidence>
<organism evidence="4 5">
    <name type="scientific">Verruconis gallopava</name>
    <dbReference type="NCBI Taxonomy" id="253628"/>
    <lineage>
        <taxon>Eukaryota</taxon>
        <taxon>Fungi</taxon>
        <taxon>Dikarya</taxon>
        <taxon>Ascomycota</taxon>
        <taxon>Pezizomycotina</taxon>
        <taxon>Dothideomycetes</taxon>
        <taxon>Pleosporomycetidae</taxon>
        <taxon>Venturiales</taxon>
        <taxon>Sympoventuriaceae</taxon>
        <taxon>Verruconis</taxon>
    </lineage>
</organism>
<dbReference type="RefSeq" id="XP_016209251.1">
    <property type="nucleotide sequence ID" value="XM_016362902.1"/>
</dbReference>
<evidence type="ECO:0000256" key="3">
    <source>
        <dbReference type="ARBA" id="ARBA00022679"/>
    </source>
</evidence>
<dbReference type="AlphaFoldDB" id="A0A0D1YF45"/>
<dbReference type="Proteomes" id="UP000053259">
    <property type="component" value="Unassembled WGS sequence"/>
</dbReference>
<keyword evidence="3" id="KW-0808">Transferase</keyword>
<dbReference type="HOGENOM" id="CLU_034313_0_0_1"/>
<dbReference type="PANTHER" id="PTHR12176:SF84">
    <property type="entry name" value="METHYLTRANSFERASE DOMAIN-CONTAINING PROTEIN"/>
    <property type="match status" value="1"/>
</dbReference>
<evidence type="ECO:0000313" key="5">
    <source>
        <dbReference type="Proteomes" id="UP000053259"/>
    </source>
</evidence>
<proteinExistence type="inferred from homology"/>
<dbReference type="InterPro" id="IPR051419">
    <property type="entry name" value="Lys/N-term_MeTrsfase_sf"/>
</dbReference>
<evidence type="ECO:0000313" key="4">
    <source>
        <dbReference type="EMBL" id="KIV99381.1"/>
    </source>
</evidence>